<evidence type="ECO:0000256" key="3">
    <source>
        <dbReference type="ARBA" id="ARBA00022741"/>
    </source>
</evidence>
<proteinExistence type="inferred from homology"/>
<dbReference type="AlphaFoldDB" id="A0A6S6ZXA2"/>
<evidence type="ECO:0000256" key="5">
    <source>
        <dbReference type="HAMAP-Rule" id="MF_01883"/>
    </source>
</evidence>
<dbReference type="EC" id="2.4.2.52" evidence="5"/>
<dbReference type="HAMAP" id="MF_01883">
    <property type="entry name" value="MdcB"/>
    <property type="match status" value="1"/>
</dbReference>
<dbReference type="GO" id="GO:0005524">
    <property type="term" value="F:ATP binding"/>
    <property type="evidence" value="ECO:0007669"/>
    <property type="project" value="UniProtKB-KW"/>
</dbReference>
<keyword evidence="7" id="KW-0328">Glycosyltransferase</keyword>
<dbReference type="Proteomes" id="UP000494269">
    <property type="component" value="Unassembled WGS sequence"/>
</dbReference>
<feature type="region of interest" description="Disordered" evidence="6">
    <location>
        <begin position="1"/>
        <end position="33"/>
    </location>
</feature>
<name>A0A6S6ZXA2_9BURK</name>
<accession>A0A6S6ZXA2</accession>
<dbReference type="RefSeq" id="WP_175168896.1">
    <property type="nucleotide sequence ID" value="NZ_CADIJQ010000001.1"/>
</dbReference>
<keyword evidence="8" id="KW-1185">Reference proteome</keyword>
<keyword evidence="4 5" id="KW-0067">ATP-binding</keyword>
<keyword evidence="3 5" id="KW-0547">Nucleotide-binding</keyword>
<evidence type="ECO:0000256" key="1">
    <source>
        <dbReference type="ARBA" id="ARBA00001210"/>
    </source>
</evidence>
<dbReference type="InterPro" id="IPR002736">
    <property type="entry name" value="CitG"/>
</dbReference>
<evidence type="ECO:0000313" key="8">
    <source>
        <dbReference type="Proteomes" id="UP000494269"/>
    </source>
</evidence>
<dbReference type="Pfam" id="PF01874">
    <property type="entry name" value="CitG"/>
    <property type="match status" value="1"/>
</dbReference>
<reference evidence="7 8" key="1">
    <citation type="submission" date="2020-04" db="EMBL/GenBank/DDBJ databases">
        <authorList>
            <person name="De Canck E."/>
        </authorList>
    </citation>
    <scope>NUCLEOTIDE SEQUENCE [LARGE SCALE GENOMIC DNA]</scope>
    <source>
        <strain evidence="7 8">LMG 3441</strain>
    </source>
</reference>
<evidence type="ECO:0000313" key="7">
    <source>
        <dbReference type="EMBL" id="CAB3666127.1"/>
    </source>
</evidence>
<evidence type="ECO:0000256" key="4">
    <source>
        <dbReference type="ARBA" id="ARBA00022840"/>
    </source>
</evidence>
<dbReference type="PANTHER" id="PTHR30201">
    <property type="entry name" value="TRIPHOSPHORIBOSYL-DEPHOSPHO-COA SYNTHASE"/>
    <property type="match status" value="1"/>
</dbReference>
<evidence type="ECO:0000256" key="6">
    <source>
        <dbReference type="SAM" id="MobiDB-lite"/>
    </source>
</evidence>
<comment type="similarity">
    <text evidence="5">Belongs to the CitG/MdcB family.</text>
</comment>
<dbReference type="PANTHER" id="PTHR30201:SF2">
    <property type="entry name" value="2-(5''-TRIPHOSPHORIBOSYL)-3'-DEPHOSPHOCOENZYME-A SYNTHASE"/>
    <property type="match status" value="1"/>
</dbReference>
<dbReference type="GO" id="GO:0051191">
    <property type="term" value="P:prosthetic group biosynthetic process"/>
    <property type="evidence" value="ECO:0007669"/>
    <property type="project" value="TreeGrafter"/>
</dbReference>
<gene>
    <name evidence="7" type="primary">citG</name>
    <name evidence="5" type="synonym">mdcB</name>
    <name evidence="7" type="ORF">LMG3441_00820</name>
</gene>
<dbReference type="NCBIfam" id="TIGR03132">
    <property type="entry name" value="malonate_mdcB"/>
    <property type="match status" value="1"/>
</dbReference>
<comment type="function">
    <text evidence="5">Involved in the formation of 2-(5''-phosphoribosyl)-3'-dephosphocoenzyme-A, the prosthetic group of the acyl-carrier protein of the malonate decarboxylase.</text>
</comment>
<organism evidence="7 8">
    <name type="scientific">Achromobacter kerstersii</name>
    <dbReference type="NCBI Taxonomy" id="1353890"/>
    <lineage>
        <taxon>Bacteria</taxon>
        <taxon>Pseudomonadati</taxon>
        <taxon>Pseudomonadota</taxon>
        <taxon>Betaproteobacteria</taxon>
        <taxon>Burkholderiales</taxon>
        <taxon>Alcaligenaceae</taxon>
        <taxon>Achromobacter</taxon>
    </lineage>
</organism>
<feature type="compositionally biased region" description="Polar residues" evidence="6">
    <location>
        <begin position="21"/>
        <end position="33"/>
    </location>
</feature>
<sequence length="304" mass="31702">MTALLSRETFNRQANGGDANASPTPESCGSPWSGQGLGALAARSLWLEVHTWPKPGLVSHVDAGSHDDMNAATFERSALALQPFFTELAQAGSDNAPMSTLRKIGLRAETAMFAATGGINTHRGAIFGLGLLCAAAGLRAKQEGASTTHGPALGDIVRTRWGADILGGPRLPGSHGETVVRRYGVGGARAEAACGFPCVYELGLPALRQALAGACMDDNAARVHACLALVSQVQDTNLLHRGGEAGLQYAQLQARRFMAAGGVFQAGWHARAQRMHQSFVQRRLSPGGAADLLAMTLFAHAAGD</sequence>
<dbReference type="GO" id="GO:0016757">
    <property type="term" value="F:glycosyltransferase activity"/>
    <property type="evidence" value="ECO:0007669"/>
    <property type="project" value="UniProtKB-KW"/>
</dbReference>
<keyword evidence="2 5" id="KW-0808">Transferase</keyword>
<dbReference type="Gene3D" id="1.10.4200.10">
    <property type="entry name" value="Triphosphoribosyl-dephospho-CoA protein"/>
    <property type="match status" value="2"/>
</dbReference>
<dbReference type="GO" id="GO:0046917">
    <property type="term" value="F:triphosphoribosyl-dephospho-CoA synthase activity"/>
    <property type="evidence" value="ECO:0007669"/>
    <property type="project" value="UniProtKB-UniRule"/>
</dbReference>
<comment type="catalytic activity">
    <reaction evidence="1 5">
        <text>3'-dephospho-CoA + ATP = 2'-(5''-triphospho-alpha-D-ribosyl)-3'-dephospho-CoA + adenine</text>
        <dbReference type="Rhea" id="RHEA:15117"/>
        <dbReference type="ChEBI" id="CHEBI:16708"/>
        <dbReference type="ChEBI" id="CHEBI:30616"/>
        <dbReference type="ChEBI" id="CHEBI:57328"/>
        <dbReference type="ChEBI" id="CHEBI:61378"/>
        <dbReference type="EC" id="2.4.2.52"/>
    </reaction>
</comment>
<dbReference type="InterPro" id="IPR017555">
    <property type="entry name" value="TriPribosyl-deP-CoA_syn"/>
</dbReference>
<protein>
    <recommendedName>
        <fullName evidence="5">Probable 2-(5''-triphosphoribosyl)-3'-dephosphocoenzyme-A synthase</fullName>
        <shortName evidence="5">2-(5''-triphosphoribosyl)-3'-dephospho-CoA synthase</shortName>
        <ecNumber evidence="5">2.4.2.52</ecNumber>
    </recommendedName>
</protein>
<dbReference type="EMBL" id="CADIJQ010000001">
    <property type="protein sequence ID" value="CAB3666127.1"/>
    <property type="molecule type" value="Genomic_DNA"/>
</dbReference>
<evidence type="ECO:0000256" key="2">
    <source>
        <dbReference type="ARBA" id="ARBA00022679"/>
    </source>
</evidence>